<feature type="compositionally biased region" description="Basic residues" evidence="1">
    <location>
        <begin position="401"/>
        <end position="412"/>
    </location>
</feature>
<dbReference type="Gene3D" id="2.60.120.590">
    <property type="entry name" value="Alpha-ketoglutarate-dependent dioxygenase AlkB-like"/>
    <property type="match status" value="1"/>
</dbReference>
<proteinExistence type="predicted"/>
<dbReference type="Pfam" id="PF13532">
    <property type="entry name" value="2OG-FeII_Oxy_2"/>
    <property type="match status" value="1"/>
</dbReference>
<dbReference type="Proteomes" id="UP000626109">
    <property type="component" value="Unassembled WGS sequence"/>
</dbReference>
<dbReference type="EMBL" id="CAJNNW010027059">
    <property type="protein sequence ID" value="CAE8689332.1"/>
    <property type="molecule type" value="Genomic_DNA"/>
</dbReference>
<dbReference type="GO" id="GO:0070988">
    <property type="term" value="P:demethylation"/>
    <property type="evidence" value="ECO:0007669"/>
    <property type="project" value="InterPro"/>
</dbReference>
<dbReference type="GO" id="GO:0032451">
    <property type="term" value="F:demethylase activity"/>
    <property type="evidence" value="ECO:0007669"/>
    <property type="project" value="TreeGrafter"/>
</dbReference>
<feature type="region of interest" description="Disordered" evidence="1">
    <location>
        <begin position="379"/>
        <end position="412"/>
    </location>
</feature>
<dbReference type="InterPro" id="IPR032857">
    <property type="entry name" value="ALKBH4"/>
</dbReference>
<comment type="caution">
    <text evidence="3">The sequence shown here is derived from an EMBL/GenBank/DDBJ whole genome shotgun (WGS) entry which is preliminary data.</text>
</comment>
<evidence type="ECO:0000313" key="3">
    <source>
        <dbReference type="EMBL" id="CAE8689332.1"/>
    </source>
</evidence>
<dbReference type="GO" id="GO:0016491">
    <property type="term" value="F:oxidoreductase activity"/>
    <property type="evidence" value="ECO:0007669"/>
    <property type="project" value="TreeGrafter"/>
</dbReference>
<feature type="domain" description="Alpha-ketoglutarate-dependent dioxygenase AlkB-like" evidence="2">
    <location>
        <begin position="133"/>
        <end position="373"/>
    </location>
</feature>
<name>A0A813K3N0_POLGL</name>
<dbReference type="InterPro" id="IPR027450">
    <property type="entry name" value="AlkB-like"/>
</dbReference>
<evidence type="ECO:0000259" key="2">
    <source>
        <dbReference type="Pfam" id="PF13532"/>
    </source>
</evidence>
<protein>
    <recommendedName>
        <fullName evidence="2">Alpha-ketoglutarate-dependent dioxygenase AlkB-like domain-containing protein</fullName>
    </recommendedName>
</protein>
<evidence type="ECO:0000256" key="1">
    <source>
        <dbReference type="SAM" id="MobiDB-lite"/>
    </source>
</evidence>
<dbReference type="AlphaFoldDB" id="A0A813K3N0"/>
<feature type="compositionally biased region" description="Polar residues" evidence="1">
    <location>
        <begin position="383"/>
        <end position="398"/>
    </location>
</feature>
<dbReference type="InterPro" id="IPR037151">
    <property type="entry name" value="AlkB-like_sf"/>
</dbReference>
<organism evidence="3 4">
    <name type="scientific">Polarella glacialis</name>
    <name type="common">Dinoflagellate</name>
    <dbReference type="NCBI Taxonomy" id="89957"/>
    <lineage>
        <taxon>Eukaryota</taxon>
        <taxon>Sar</taxon>
        <taxon>Alveolata</taxon>
        <taxon>Dinophyceae</taxon>
        <taxon>Suessiales</taxon>
        <taxon>Suessiaceae</taxon>
        <taxon>Polarella</taxon>
    </lineage>
</organism>
<dbReference type="PANTHER" id="PTHR12463:SF1">
    <property type="entry name" value="2-OXOGLUTARATE AND FE-DEPENDENT OXYGENASE FAMILY PROTEIN"/>
    <property type="match status" value="1"/>
</dbReference>
<evidence type="ECO:0000313" key="4">
    <source>
        <dbReference type="Proteomes" id="UP000626109"/>
    </source>
</evidence>
<dbReference type="PANTHER" id="PTHR12463">
    <property type="entry name" value="OXYGENASE-RELATED"/>
    <property type="match status" value="1"/>
</dbReference>
<dbReference type="SUPFAM" id="SSF51197">
    <property type="entry name" value="Clavaminate synthase-like"/>
    <property type="match status" value="1"/>
</dbReference>
<sequence length="412" mass="46645">MVVTEGVQGRLAAFRAEKTTVACRECGICKLADVNSFYVKQLKAYAKHLEPNAGEAPLLPACLDCAQNAKQEDNKHPVGQLLNWHTGEPLVAASSQATYVEYRNEELQFLYAVQECPSLWLTNPEALLHMKSGLRYYPNFLLADEEQQLLRIVDANDGRRWTKVFRRRQQFYGEVYDHTSQDVSAVQPTLGMVSDEAIRADEAPGISTTAQDMAPMQFLVDKFYNAFFEAGNKPGQCEEECFVFGRNRPDFPTQILVNEYLDNFGISSHFEDEEAFGGVLATISLLSPIFMSIEKPREHSNSCQDLLHETKVLLEPRSLFVMSGDCRYHWRHGISRHHQVFIPCTAGAGEFSSSMRVVERAAPLYRRVSFTIRHLLPGRKQVGSHQQSRTSAEQEQSQTNRNKKGTKTNKTK</sequence>
<gene>
    <name evidence="3" type="ORF">PGLA2088_LOCUS26430</name>
</gene>
<reference evidence="3" key="1">
    <citation type="submission" date="2021-02" db="EMBL/GenBank/DDBJ databases">
        <authorList>
            <person name="Dougan E. K."/>
            <person name="Rhodes N."/>
            <person name="Thang M."/>
            <person name="Chan C."/>
        </authorList>
    </citation>
    <scope>NUCLEOTIDE SEQUENCE</scope>
</reference>
<accession>A0A813K3N0</accession>